<dbReference type="KEGG" id="vg:77954072"/>
<feature type="compositionally biased region" description="Basic residues" evidence="1">
    <location>
        <begin position="105"/>
        <end position="114"/>
    </location>
</feature>
<dbReference type="EMBL" id="MT889376">
    <property type="protein sequence ID" value="QOP65182.1"/>
    <property type="molecule type" value="Genomic_DNA"/>
</dbReference>
<protein>
    <submittedName>
        <fullName evidence="2">Uncharacterized protein</fullName>
    </submittedName>
</protein>
<evidence type="ECO:0000256" key="1">
    <source>
        <dbReference type="SAM" id="MobiDB-lite"/>
    </source>
</evidence>
<accession>A0A7M1CL91</accession>
<dbReference type="RefSeq" id="YP_010677688.1">
    <property type="nucleotide sequence ID" value="NC_071024.1"/>
</dbReference>
<dbReference type="Proteomes" id="UP000594072">
    <property type="component" value="Segment"/>
</dbReference>
<sequence>MATPKDHRSKAEELLALGRTYPHNSAARLATFTEAQVEALLALAALQGPSVLRIPESMELAPEEIAALADSRLIVTTDPAVTLGTADDHGTPPVPEVDEALKAPAKARRTRKASPAKEADK</sequence>
<name>A0A7M1CL91_9CAUD</name>
<reference evidence="3" key="1">
    <citation type="submission" date="2020-08" db="EMBL/GenBank/DDBJ databases">
        <authorList>
            <person name="Jean-Baptiste R."/>
            <person name="Gibb B.P."/>
            <person name="Hussain S.I."/>
            <person name="Kamruzzaman M.A."/>
            <person name="Mosfique B."/>
            <person name="McPherson K.A."/>
            <person name="LaCorte G.A."/>
            <person name="Khan M.A."/>
            <person name="Chohan S."/>
            <person name="Le T.Q."/>
            <person name="Hernandez K.M."/>
            <person name="Mata K."/>
            <person name="Percy M."/>
            <person name="Ball S.L."/>
            <person name="Garlena R.A."/>
            <person name="Russell D.A."/>
            <person name="Pope W.H."/>
            <person name="Jacobs-Sera D."/>
            <person name="Hatfull G.F."/>
        </authorList>
    </citation>
    <scope>NUCLEOTIDE SEQUENCE [LARGE SCALE GENOMIC DNA]</scope>
</reference>
<gene>
    <name evidence="2" type="primary">55</name>
    <name evidence="2" type="ORF">SEA_PHIVES_55</name>
</gene>
<proteinExistence type="predicted"/>
<dbReference type="GeneID" id="77954072"/>
<organism evidence="2 3">
    <name type="scientific">Arthrobacter phage Phives</name>
    <dbReference type="NCBI Taxonomy" id="2776856"/>
    <lineage>
        <taxon>Viruses</taxon>
        <taxon>Duplodnaviria</taxon>
        <taxon>Heunggongvirae</taxon>
        <taxon>Uroviricota</taxon>
        <taxon>Caudoviricetes</taxon>
        <taxon>Casidaviridae</taxon>
        <taxon>Yangvirus</taxon>
        <taxon>Yangvirus phives</taxon>
    </lineage>
</organism>
<evidence type="ECO:0000313" key="3">
    <source>
        <dbReference type="Proteomes" id="UP000594072"/>
    </source>
</evidence>
<evidence type="ECO:0000313" key="2">
    <source>
        <dbReference type="EMBL" id="QOP65182.1"/>
    </source>
</evidence>
<feature type="region of interest" description="Disordered" evidence="1">
    <location>
        <begin position="83"/>
        <end position="121"/>
    </location>
</feature>
<keyword evidence="3" id="KW-1185">Reference proteome</keyword>